<dbReference type="Gene3D" id="2.120.10.30">
    <property type="entry name" value="TolB, C-terminal domain"/>
    <property type="match status" value="1"/>
</dbReference>
<keyword evidence="2" id="KW-1185">Reference proteome</keyword>
<dbReference type="Pfam" id="PF17164">
    <property type="entry name" value="DUF5122"/>
    <property type="match status" value="2"/>
</dbReference>
<accession>A0ABT1QQK5</accession>
<comment type="caution">
    <text evidence="1">The sequence shown here is derived from an EMBL/GenBank/DDBJ whole genome shotgun (WGS) entry which is preliminary data.</text>
</comment>
<dbReference type="InterPro" id="IPR013431">
    <property type="entry name" value="Delta_60_rpt"/>
</dbReference>
<dbReference type="RefSeq" id="WP_255913409.1">
    <property type="nucleotide sequence ID" value="NZ_JANFQO010000005.1"/>
</dbReference>
<organism evidence="1 2">
    <name type="scientific">Tahibacter harae</name>
    <dbReference type="NCBI Taxonomy" id="2963937"/>
    <lineage>
        <taxon>Bacteria</taxon>
        <taxon>Pseudomonadati</taxon>
        <taxon>Pseudomonadota</taxon>
        <taxon>Gammaproteobacteria</taxon>
        <taxon>Lysobacterales</taxon>
        <taxon>Rhodanobacteraceae</taxon>
        <taxon>Tahibacter</taxon>
    </lineage>
</organism>
<evidence type="ECO:0000313" key="2">
    <source>
        <dbReference type="Proteomes" id="UP001165498"/>
    </source>
</evidence>
<gene>
    <name evidence="1" type="ORF">NM961_07630</name>
</gene>
<dbReference type="Gene3D" id="2.80.10.50">
    <property type="match status" value="1"/>
</dbReference>
<reference evidence="1" key="1">
    <citation type="submission" date="2022-07" db="EMBL/GenBank/DDBJ databases">
        <title>Tahibacter sp., a new gammaproteobacterium isolated from the silt sample collected at pig farm.</title>
        <authorList>
            <person name="Chen H."/>
        </authorList>
    </citation>
    <scope>NUCLEOTIDE SEQUENCE</scope>
    <source>
        <strain evidence="1">P2K</strain>
    </source>
</reference>
<dbReference type="EMBL" id="JANFQO010000005">
    <property type="protein sequence ID" value="MCQ4164579.1"/>
    <property type="molecule type" value="Genomic_DNA"/>
</dbReference>
<dbReference type="Proteomes" id="UP001165498">
    <property type="component" value="Unassembled WGS sequence"/>
</dbReference>
<dbReference type="InterPro" id="IPR011042">
    <property type="entry name" value="6-blade_b-propeller_TolB-like"/>
</dbReference>
<dbReference type="SUPFAM" id="SSF63829">
    <property type="entry name" value="Calcium-dependent phosphotriesterase"/>
    <property type="match status" value="1"/>
</dbReference>
<sequence>MNSWRSAGAGCAGFHLQTVEMKKCKSFCVSRVVLRPVSPDVFFAPRKGTFMNIASRIKWRAQRVALAVPLGLAGLVHAQQIPLETPDVALIDLGEIQSMDWQPHHGLLLAGSFTQFEGFSRNGLARLNGAVLDTAWDPAPIWLGPVPTVPRRVKMAPDGGIFVSGDLVQINGQAVDCIVKLKPDGTLDTAWTAPTTNCDFDPVFDRRGWMYYIESNGSVRRTRLDIGGSADANWQHPSMQGSPAKKLLLEFGGSLYAASQNNGWENSISKISTSGDGLQSVWSKRDEVNSDVVALQQSENGVLYVGHANGLIRGFDVTNGGTLFSWQTAPGLRDMKIDSSGRFYVAAAGGVKKYASMHGSLLESYDQALSERVNQLWPNNGELLIGGKFSAIGGYSSQSFIVVAPGLPGLPHSYEITGNGTIDGVAPQPNGGTIVYGDFIKAGKLPRQHMFRLTPAGDVDPDWSTILDGAVTNVVVGSDNSVYIGGPFASVYTAPTNFLAKLNGSTGAPDFSWMPTLSLDAPPPDLAIDTQDRIYVPQAPYGVRRVLQPSGATDPNWNLPMSVAEGVDVIGDYLYVRHRMPGEQYQISLDRFALADGEFSPFTWRAFVYRDRGDVQINSVTADAVGDILVGGHFNGIFTNSGEGGANLVRLSAASATPDTTWLPAVNGPVDAIDVDAAGEIYVAGRFSTVNAQPSHGLVKLSPLDASLRTEWVAPHGAEAICVADAQRLFVVGQYWPNTFVALSLLPSGVTAIEVP</sequence>
<name>A0ABT1QQK5_9GAMM</name>
<proteinExistence type="predicted"/>
<protein>
    <submittedName>
        <fullName evidence="1">Uncharacterized protein</fullName>
    </submittedName>
</protein>
<evidence type="ECO:0000313" key="1">
    <source>
        <dbReference type="EMBL" id="MCQ4164579.1"/>
    </source>
</evidence>